<sequence length="326" mass="35594">MTMTAPGLVARTITSSLIDRTRGNGHKLKHSRYPLHIRKHFVTVRVTQHWHRLPREAVECPSLEILKSHLDAAQLHSQFSLPPPPTSGTGGRGMEVAGRTPHTLPLLQRGVPAMGDSPPRTSPTWVLPTGCSSSPTAPAWVPFMGCSPSGTDCSSVGPPWGHKSCQQTCSSMGSSLHGSRGPARSLLQCGLPTGSQPPSGIHLLWRGVLHGLQVDICSTMDLHRLQEDSLPHQGLHQGLQGNLCSAYSSVLPTGEAEPEKQLNVRPSDVERKAELGLFSLEKRRLQEDLIAAFQYIKWAYKKDGEILFTMTCSNRTRGNDFTLKES</sequence>
<accession>A0AAN7NFN1</accession>
<organism evidence="1 2">
    <name type="scientific">Mycteria americana</name>
    <name type="common">Wood stork</name>
    <dbReference type="NCBI Taxonomy" id="33587"/>
    <lineage>
        <taxon>Eukaryota</taxon>
        <taxon>Metazoa</taxon>
        <taxon>Chordata</taxon>
        <taxon>Craniata</taxon>
        <taxon>Vertebrata</taxon>
        <taxon>Euteleostomi</taxon>
        <taxon>Archelosauria</taxon>
        <taxon>Archosauria</taxon>
        <taxon>Dinosauria</taxon>
        <taxon>Saurischia</taxon>
        <taxon>Theropoda</taxon>
        <taxon>Coelurosauria</taxon>
        <taxon>Aves</taxon>
        <taxon>Neognathae</taxon>
        <taxon>Neoaves</taxon>
        <taxon>Aequornithes</taxon>
        <taxon>Ciconiiformes</taxon>
        <taxon>Ciconiidae</taxon>
        <taxon>Mycteria</taxon>
    </lineage>
</organism>
<protein>
    <submittedName>
        <fullName evidence="1">Uncharacterized protein</fullName>
    </submittedName>
</protein>
<evidence type="ECO:0000313" key="1">
    <source>
        <dbReference type="EMBL" id="KAK4825359.1"/>
    </source>
</evidence>
<evidence type="ECO:0000313" key="2">
    <source>
        <dbReference type="Proteomes" id="UP001333110"/>
    </source>
</evidence>
<dbReference type="AlphaFoldDB" id="A0AAN7NFN1"/>
<proteinExistence type="predicted"/>
<dbReference type="EMBL" id="JAUNZN010000003">
    <property type="protein sequence ID" value="KAK4825359.1"/>
    <property type="molecule type" value="Genomic_DNA"/>
</dbReference>
<gene>
    <name evidence="1" type="ORF">QYF61_026878</name>
</gene>
<reference evidence="1 2" key="1">
    <citation type="journal article" date="2023" name="J. Hered.">
        <title>Chromosome-level genome of the wood stork (Mycteria americana) provides insight into avian chromosome evolution.</title>
        <authorList>
            <person name="Flamio R. Jr."/>
            <person name="Ramstad K.M."/>
        </authorList>
    </citation>
    <scope>NUCLEOTIDE SEQUENCE [LARGE SCALE GENOMIC DNA]</scope>
    <source>
        <strain evidence="1">JAX WOST 10</strain>
    </source>
</reference>
<dbReference type="Proteomes" id="UP001333110">
    <property type="component" value="Unassembled WGS sequence"/>
</dbReference>
<comment type="caution">
    <text evidence="1">The sequence shown here is derived from an EMBL/GenBank/DDBJ whole genome shotgun (WGS) entry which is preliminary data.</text>
</comment>
<name>A0AAN7NFN1_MYCAM</name>
<keyword evidence="2" id="KW-1185">Reference proteome</keyword>